<dbReference type="Proteomes" id="UP001331761">
    <property type="component" value="Unassembled WGS sequence"/>
</dbReference>
<accession>A0AAN8J0Q0</accession>
<evidence type="ECO:0000313" key="2">
    <source>
        <dbReference type="Proteomes" id="UP001331761"/>
    </source>
</evidence>
<comment type="caution">
    <text evidence="1">The sequence shown here is derived from an EMBL/GenBank/DDBJ whole genome shotgun (WGS) entry which is preliminary data.</text>
</comment>
<protein>
    <submittedName>
        <fullName evidence="1">Uncharacterized protein</fullName>
    </submittedName>
</protein>
<evidence type="ECO:0000313" key="1">
    <source>
        <dbReference type="EMBL" id="KAK5972574.1"/>
    </source>
</evidence>
<dbReference type="EMBL" id="WIXE01016513">
    <property type="protein sequence ID" value="KAK5972574.1"/>
    <property type="molecule type" value="Genomic_DNA"/>
</dbReference>
<sequence>MAAEENQVPPVHREEVVMSLEEYERLLAQANQPVIMAPPVPQAPSSATKPSFTKPGLQRQFEFNASILDIISPIAQIAPDEFGLRINLNKAVTSLTQKMNS</sequence>
<organism evidence="1 2">
    <name type="scientific">Trichostrongylus colubriformis</name>
    <name type="common">Black scour worm</name>
    <dbReference type="NCBI Taxonomy" id="6319"/>
    <lineage>
        <taxon>Eukaryota</taxon>
        <taxon>Metazoa</taxon>
        <taxon>Ecdysozoa</taxon>
        <taxon>Nematoda</taxon>
        <taxon>Chromadorea</taxon>
        <taxon>Rhabditida</taxon>
        <taxon>Rhabditina</taxon>
        <taxon>Rhabditomorpha</taxon>
        <taxon>Strongyloidea</taxon>
        <taxon>Trichostrongylidae</taxon>
        <taxon>Trichostrongylus</taxon>
    </lineage>
</organism>
<reference evidence="1 2" key="1">
    <citation type="submission" date="2019-10" db="EMBL/GenBank/DDBJ databases">
        <title>Assembly and Annotation for the nematode Trichostrongylus colubriformis.</title>
        <authorList>
            <person name="Martin J."/>
        </authorList>
    </citation>
    <scope>NUCLEOTIDE SEQUENCE [LARGE SCALE GENOMIC DNA]</scope>
    <source>
        <strain evidence="1">G859</strain>
        <tissue evidence="1">Whole worm</tissue>
    </source>
</reference>
<proteinExistence type="predicted"/>
<name>A0AAN8J0Q0_TRICO</name>
<gene>
    <name evidence="1" type="ORF">GCK32_022816</name>
</gene>
<keyword evidence="2" id="KW-1185">Reference proteome</keyword>
<dbReference type="AlphaFoldDB" id="A0AAN8J0Q0"/>